<dbReference type="PANTHER" id="PTHR30086">
    <property type="entry name" value="ARGININE EXPORTER PROTEIN ARGO"/>
    <property type="match status" value="1"/>
</dbReference>
<accession>A0A509EL16</accession>
<dbReference type="PIRSF" id="PIRSF006324">
    <property type="entry name" value="LeuE"/>
    <property type="match status" value="1"/>
</dbReference>
<keyword evidence="5 6" id="KW-0472">Membrane</keyword>
<feature type="transmembrane region" description="Helical" evidence="6">
    <location>
        <begin position="113"/>
        <end position="136"/>
    </location>
</feature>
<protein>
    <submittedName>
        <fullName evidence="7">Homoserine/homoserine lactone efflux protein</fullName>
    </submittedName>
</protein>
<keyword evidence="3 6" id="KW-0812">Transmembrane</keyword>
<dbReference type="GO" id="GO:0015171">
    <property type="term" value="F:amino acid transmembrane transporter activity"/>
    <property type="evidence" value="ECO:0007669"/>
    <property type="project" value="TreeGrafter"/>
</dbReference>
<feature type="transmembrane region" description="Helical" evidence="6">
    <location>
        <begin position="148"/>
        <end position="167"/>
    </location>
</feature>
<proteinExistence type="predicted"/>
<keyword evidence="8" id="KW-1185">Reference proteome</keyword>
<keyword evidence="4 6" id="KW-1133">Transmembrane helix</keyword>
<evidence type="ECO:0000256" key="2">
    <source>
        <dbReference type="ARBA" id="ARBA00022475"/>
    </source>
</evidence>
<evidence type="ECO:0000256" key="4">
    <source>
        <dbReference type="ARBA" id="ARBA00022989"/>
    </source>
</evidence>
<evidence type="ECO:0000313" key="7">
    <source>
        <dbReference type="EMBL" id="VUD74838.1"/>
    </source>
</evidence>
<comment type="subcellular location">
    <subcellularLocation>
        <location evidence="1">Cell membrane</location>
        <topology evidence="1">Multi-pass membrane protein</topology>
    </subcellularLocation>
</comment>
<dbReference type="Proteomes" id="UP000410984">
    <property type="component" value="Unassembled WGS sequence"/>
</dbReference>
<name>A0A509EL16_9HYPH</name>
<evidence type="ECO:0000256" key="3">
    <source>
        <dbReference type="ARBA" id="ARBA00022692"/>
    </source>
</evidence>
<sequence length="208" mass="22111">MPLQTWWLFLCAVFLLSGTPGPNMLHVLTRSVRFGLGPSVPAALGCLSALLIVLTGAAAGLSATLAASPVLFEILRYAGVAYLIYLGLRCWRGGEPMLEPGAARAPRAPTAAGLFRGGLLVGLSNPKLLMFTAAFLPQFVDPARAQGPQFAVLIATFLGVETFWFCIYGLGGRRIARLLARPRAQRLFDRATGAIFLGFGAALLGTRH</sequence>
<keyword evidence="2" id="KW-1003">Cell membrane</keyword>
<feature type="transmembrane region" description="Helical" evidence="6">
    <location>
        <begin position="40"/>
        <end position="62"/>
    </location>
</feature>
<evidence type="ECO:0000313" key="8">
    <source>
        <dbReference type="Proteomes" id="UP000410984"/>
    </source>
</evidence>
<dbReference type="GO" id="GO:0005886">
    <property type="term" value="C:plasma membrane"/>
    <property type="evidence" value="ECO:0007669"/>
    <property type="project" value="UniProtKB-SubCell"/>
</dbReference>
<dbReference type="AlphaFoldDB" id="A0A509EL16"/>
<dbReference type="PANTHER" id="PTHR30086:SF20">
    <property type="entry name" value="ARGININE EXPORTER PROTEIN ARGO-RELATED"/>
    <property type="match status" value="1"/>
</dbReference>
<evidence type="ECO:0000256" key="1">
    <source>
        <dbReference type="ARBA" id="ARBA00004651"/>
    </source>
</evidence>
<dbReference type="RefSeq" id="WP_142586096.1">
    <property type="nucleotide sequence ID" value="NZ_CABFPH010000164.1"/>
</dbReference>
<organism evidence="7 8">
    <name type="scientific">Methylobacterium symbioticum</name>
    <dbReference type="NCBI Taxonomy" id="2584084"/>
    <lineage>
        <taxon>Bacteria</taxon>
        <taxon>Pseudomonadati</taxon>
        <taxon>Pseudomonadota</taxon>
        <taxon>Alphaproteobacteria</taxon>
        <taxon>Hyphomicrobiales</taxon>
        <taxon>Methylobacteriaceae</taxon>
        <taxon>Methylobacterium</taxon>
    </lineage>
</organism>
<evidence type="ECO:0000256" key="5">
    <source>
        <dbReference type="ARBA" id="ARBA00023136"/>
    </source>
</evidence>
<dbReference type="InterPro" id="IPR001123">
    <property type="entry name" value="LeuE-type"/>
</dbReference>
<dbReference type="EMBL" id="CABFPH010000164">
    <property type="protein sequence ID" value="VUD74838.1"/>
    <property type="molecule type" value="Genomic_DNA"/>
</dbReference>
<dbReference type="Pfam" id="PF01810">
    <property type="entry name" value="LysE"/>
    <property type="match status" value="1"/>
</dbReference>
<evidence type="ECO:0000256" key="6">
    <source>
        <dbReference type="SAM" id="Phobius"/>
    </source>
</evidence>
<feature type="transmembrane region" description="Helical" evidence="6">
    <location>
        <begin position="6"/>
        <end position="28"/>
    </location>
</feature>
<dbReference type="OrthoDB" id="9804822at2"/>
<feature type="transmembrane region" description="Helical" evidence="6">
    <location>
        <begin position="74"/>
        <end position="92"/>
    </location>
</feature>
<reference evidence="7 8" key="1">
    <citation type="submission" date="2019-06" db="EMBL/GenBank/DDBJ databases">
        <authorList>
            <person name="Rodrigo-Torres L."/>
            <person name="Arahal R. D."/>
            <person name="Lucena T."/>
        </authorList>
    </citation>
    <scope>NUCLEOTIDE SEQUENCE [LARGE SCALE GENOMIC DNA]</scope>
    <source>
        <strain evidence="7 8">SB0023/3</strain>
    </source>
</reference>
<gene>
    <name evidence="7" type="primary">rhtB</name>
    <name evidence="7" type="ORF">MET9862_05471</name>
</gene>